<sequence length="155" mass="17272">MPYNLYNPLLAVRLGNLAKLYTEDMKYGGEEFESLKGKSIIFEDIATKETIDPKEFSTRIDITIVTEDLDFDPEDVQEDLHNVDALPLEAGVVDTQIRILLDTISFQAAPGSSNSSKKVLATYVENRIVGLRIILLKKEKLVSTNSEPLSQPATL</sequence>
<gene>
    <name evidence="1" type="ORF">EG328_000303</name>
</gene>
<organism evidence="1 2">
    <name type="scientific">Venturia inaequalis</name>
    <name type="common">Apple scab fungus</name>
    <dbReference type="NCBI Taxonomy" id="5025"/>
    <lineage>
        <taxon>Eukaryota</taxon>
        <taxon>Fungi</taxon>
        <taxon>Dikarya</taxon>
        <taxon>Ascomycota</taxon>
        <taxon>Pezizomycotina</taxon>
        <taxon>Dothideomycetes</taxon>
        <taxon>Pleosporomycetidae</taxon>
        <taxon>Venturiales</taxon>
        <taxon>Venturiaceae</taxon>
        <taxon>Venturia</taxon>
    </lineage>
</organism>
<dbReference type="Proteomes" id="UP000447873">
    <property type="component" value="Unassembled WGS sequence"/>
</dbReference>
<evidence type="ECO:0000313" key="1">
    <source>
        <dbReference type="EMBL" id="KAE9962588.1"/>
    </source>
</evidence>
<reference evidence="1 2" key="1">
    <citation type="submission" date="2018-12" db="EMBL/GenBank/DDBJ databases">
        <title>Venturia inaequalis Genome Resource.</title>
        <authorList>
            <person name="Lichtner F.J."/>
        </authorList>
    </citation>
    <scope>NUCLEOTIDE SEQUENCE [LARGE SCALE GENOMIC DNA]</scope>
    <source>
        <strain evidence="1 2">120213</strain>
    </source>
</reference>
<name>A0A8H3YK21_VENIN</name>
<accession>A0A8H3YK21</accession>
<proteinExistence type="predicted"/>
<comment type="caution">
    <text evidence="1">The sequence shown here is derived from an EMBL/GenBank/DDBJ whole genome shotgun (WGS) entry which is preliminary data.</text>
</comment>
<dbReference type="EMBL" id="WNWS01001032">
    <property type="protein sequence ID" value="KAE9962588.1"/>
    <property type="molecule type" value="Genomic_DNA"/>
</dbReference>
<protein>
    <submittedName>
        <fullName evidence="1">Uncharacterized protein</fullName>
    </submittedName>
</protein>
<evidence type="ECO:0000313" key="2">
    <source>
        <dbReference type="Proteomes" id="UP000447873"/>
    </source>
</evidence>
<dbReference type="AlphaFoldDB" id="A0A8H3YK21"/>